<keyword evidence="1" id="KW-0472">Membrane</keyword>
<dbReference type="AlphaFoldDB" id="A0A0F9LWE8"/>
<name>A0A0F9LWE8_9ZZZZ</name>
<feature type="transmembrane region" description="Helical" evidence="1">
    <location>
        <begin position="6"/>
        <end position="28"/>
    </location>
</feature>
<reference evidence="2" key="1">
    <citation type="journal article" date="2015" name="Nature">
        <title>Complex archaea that bridge the gap between prokaryotes and eukaryotes.</title>
        <authorList>
            <person name="Spang A."/>
            <person name="Saw J.H."/>
            <person name="Jorgensen S.L."/>
            <person name="Zaremba-Niedzwiedzka K."/>
            <person name="Martijn J."/>
            <person name="Lind A.E."/>
            <person name="van Eijk R."/>
            <person name="Schleper C."/>
            <person name="Guy L."/>
            <person name="Ettema T.J."/>
        </authorList>
    </citation>
    <scope>NUCLEOTIDE SEQUENCE</scope>
</reference>
<accession>A0A0F9LWE8</accession>
<protein>
    <submittedName>
        <fullName evidence="2">Uncharacterized protein</fullName>
    </submittedName>
</protein>
<sequence>MTDLQALIVFGVFFTFVLLAIIGVTVAMSRD</sequence>
<comment type="caution">
    <text evidence="2">The sequence shown here is derived from an EMBL/GenBank/DDBJ whole genome shotgun (WGS) entry which is preliminary data.</text>
</comment>
<keyword evidence="1" id="KW-0812">Transmembrane</keyword>
<evidence type="ECO:0000256" key="1">
    <source>
        <dbReference type="SAM" id="Phobius"/>
    </source>
</evidence>
<dbReference type="EMBL" id="LAZR01005497">
    <property type="protein sequence ID" value="KKM99444.1"/>
    <property type="molecule type" value="Genomic_DNA"/>
</dbReference>
<evidence type="ECO:0000313" key="2">
    <source>
        <dbReference type="EMBL" id="KKM99444.1"/>
    </source>
</evidence>
<gene>
    <name evidence="2" type="ORF">LCGC14_1147810</name>
</gene>
<keyword evidence="1" id="KW-1133">Transmembrane helix</keyword>
<proteinExistence type="predicted"/>
<organism evidence="2">
    <name type="scientific">marine sediment metagenome</name>
    <dbReference type="NCBI Taxonomy" id="412755"/>
    <lineage>
        <taxon>unclassified sequences</taxon>
        <taxon>metagenomes</taxon>
        <taxon>ecological metagenomes</taxon>
    </lineage>
</organism>